<gene>
    <name evidence="2" type="ORF">GCM10023322_57670</name>
</gene>
<evidence type="ECO:0000313" key="2">
    <source>
        <dbReference type="EMBL" id="GAA5194102.1"/>
    </source>
</evidence>
<dbReference type="EMBL" id="BAABJQ010000020">
    <property type="protein sequence ID" value="GAA5194102.1"/>
    <property type="molecule type" value="Genomic_DNA"/>
</dbReference>
<dbReference type="RefSeq" id="WP_345634857.1">
    <property type="nucleotide sequence ID" value="NZ_BAABJQ010000020.1"/>
</dbReference>
<keyword evidence="1" id="KW-0472">Membrane</keyword>
<reference evidence="3" key="1">
    <citation type="journal article" date="2019" name="Int. J. Syst. Evol. Microbiol.">
        <title>The Global Catalogue of Microorganisms (GCM) 10K type strain sequencing project: providing services to taxonomists for standard genome sequencing and annotation.</title>
        <authorList>
            <consortium name="The Broad Institute Genomics Platform"/>
            <consortium name="The Broad Institute Genome Sequencing Center for Infectious Disease"/>
            <person name="Wu L."/>
            <person name="Ma J."/>
        </authorList>
    </citation>
    <scope>NUCLEOTIDE SEQUENCE [LARGE SCALE GENOMIC DNA]</scope>
    <source>
        <strain evidence="3">JCM 18304</strain>
    </source>
</reference>
<feature type="transmembrane region" description="Helical" evidence="1">
    <location>
        <begin position="105"/>
        <end position="122"/>
    </location>
</feature>
<keyword evidence="1" id="KW-1133">Transmembrane helix</keyword>
<feature type="transmembrane region" description="Helical" evidence="1">
    <location>
        <begin position="50"/>
        <end position="67"/>
    </location>
</feature>
<keyword evidence="1" id="KW-0812">Transmembrane</keyword>
<keyword evidence="3" id="KW-1185">Reference proteome</keyword>
<dbReference type="Proteomes" id="UP001501570">
    <property type="component" value="Unassembled WGS sequence"/>
</dbReference>
<protein>
    <submittedName>
        <fullName evidence="2">Uncharacterized protein</fullName>
    </submittedName>
</protein>
<name>A0ABP9SF90_9ACTN</name>
<feature type="transmembrane region" description="Helical" evidence="1">
    <location>
        <begin position="12"/>
        <end position="30"/>
    </location>
</feature>
<organism evidence="2 3">
    <name type="scientific">Rugosimonospora acidiphila</name>
    <dbReference type="NCBI Taxonomy" id="556531"/>
    <lineage>
        <taxon>Bacteria</taxon>
        <taxon>Bacillati</taxon>
        <taxon>Actinomycetota</taxon>
        <taxon>Actinomycetes</taxon>
        <taxon>Micromonosporales</taxon>
        <taxon>Micromonosporaceae</taxon>
        <taxon>Rugosimonospora</taxon>
    </lineage>
</organism>
<sequence>MTPIRITSGRHPFEVVVLIAALVVATILILTNTRPPAVDAAMPGPVRLVWVILLAVSGVVGLLGVFWRGAIQTSLSIEAIAVLVLGTAAAMYTVGVVAFAGIDGAAAGGFVAAVGAGSWWRLTQIWGDLRRFDQAVKAQIIGEVTTLIGQRTNHE</sequence>
<feature type="transmembrane region" description="Helical" evidence="1">
    <location>
        <begin position="79"/>
        <end position="99"/>
    </location>
</feature>
<proteinExistence type="predicted"/>
<evidence type="ECO:0000313" key="3">
    <source>
        <dbReference type="Proteomes" id="UP001501570"/>
    </source>
</evidence>
<evidence type="ECO:0000256" key="1">
    <source>
        <dbReference type="SAM" id="Phobius"/>
    </source>
</evidence>
<accession>A0ABP9SF90</accession>
<comment type="caution">
    <text evidence="2">The sequence shown here is derived from an EMBL/GenBank/DDBJ whole genome shotgun (WGS) entry which is preliminary data.</text>
</comment>